<name>A0AAP0GES8_9ASPA</name>
<dbReference type="EMBL" id="JBBWWQ010000002">
    <property type="protein sequence ID" value="KAK8955046.1"/>
    <property type="molecule type" value="Genomic_DNA"/>
</dbReference>
<dbReference type="AlphaFoldDB" id="A0AAP0GES8"/>
<proteinExistence type="inferred from homology"/>
<dbReference type="InterPro" id="IPR005378">
    <property type="entry name" value="Vps35"/>
</dbReference>
<evidence type="ECO:0000313" key="7">
    <source>
        <dbReference type="EMBL" id="KAK8955046.1"/>
    </source>
</evidence>
<dbReference type="PANTHER" id="PTHR11099">
    <property type="entry name" value="VACUOLAR SORTING PROTEIN 35"/>
    <property type="match status" value="1"/>
</dbReference>
<accession>A0AAP0GES8</accession>
<dbReference type="EMBL" id="JBBWWQ010000002">
    <property type="protein sequence ID" value="KAK8955044.1"/>
    <property type="molecule type" value="Genomic_DNA"/>
</dbReference>
<keyword evidence="8" id="KW-1185">Reference proteome</keyword>
<comment type="similarity">
    <text evidence="2">Belongs to the VPS35 family.</text>
</comment>
<dbReference type="GO" id="GO:0005770">
    <property type="term" value="C:late endosome"/>
    <property type="evidence" value="ECO:0007669"/>
    <property type="project" value="TreeGrafter"/>
</dbReference>
<evidence type="ECO:0000256" key="4">
    <source>
        <dbReference type="ARBA" id="ARBA00022927"/>
    </source>
</evidence>
<keyword evidence="3" id="KW-0813">Transport</keyword>
<evidence type="ECO:0000256" key="1">
    <source>
        <dbReference type="ARBA" id="ARBA00004170"/>
    </source>
</evidence>
<sequence length="90" mass="10108">MVNVTRGSSGPATLYVEILNKYLYYFEKGNPQITSSAIEGLIELIMTEMQSDNPPSDPSTDAFFSSTMRYIQFQKQKGGVMGEKYQPIKV</sequence>
<evidence type="ECO:0000256" key="5">
    <source>
        <dbReference type="ARBA" id="ARBA00023136"/>
    </source>
</evidence>
<evidence type="ECO:0000256" key="3">
    <source>
        <dbReference type="ARBA" id="ARBA00022448"/>
    </source>
</evidence>
<dbReference type="GO" id="GO:0030906">
    <property type="term" value="C:retromer, cargo-selective complex"/>
    <property type="evidence" value="ECO:0007669"/>
    <property type="project" value="InterPro"/>
</dbReference>
<dbReference type="Pfam" id="PF03635">
    <property type="entry name" value="Vps35"/>
    <property type="match status" value="1"/>
</dbReference>
<organism evidence="7 8">
    <name type="scientific">Platanthera zijinensis</name>
    <dbReference type="NCBI Taxonomy" id="2320716"/>
    <lineage>
        <taxon>Eukaryota</taxon>
        <taxon>Viridiplantae</taxon>
        <taxon>Streptophyta</taxon>
        <taxon>Embryophyta</taxon>
        <taxon>Tracheophyta</taxon>
        <taxon>Spermatophyta</taxon>
        <taxon>Magnoliopsida</taxon>
        <taxon>Liliopsida</taxon>
        <taxon>Asparagales</taxon>
        <taxon>Orchidaceae</taxon>
        <taxon>Orchidoideae</taxon>
        <taxon>Orchideae</taxon>
        <taxon>Orchidinae</taxon>
        <taxon>Platanthera</taxon>
    </lineage>
</organism>
<dbReference type="Gene3D" id="1.25.40.660">
    <property type="entry name" value="Vacuolar protein sorting-associated protein 35, helical subcomplex Vps35-C"/>
    <property type="match status" value="1"/>
</dbReference>
<gene>
    <name evidence="7" type="primary">VPS35B</name>
    <name evidence="7" type="ORF">KSP39_PZI002410</name>
    <name evidence="6" type="ORF">KSP39_PZI002412</name>
</gene>
<dbReference type="InterPro" id="IPR042491">
    <property type="entry name" value="Vps35_C"/>
</dbReference>
<keyword evidence="5" id="KW-0472">Membrane</keyword>
<keyword evidence="4" id="KW-0653">Protein transport</keyword>
<evidence type="ECO:0000313" key="6">
    <source>
        <dbReference type="EMBL" id="KAK8955044.1"/>
    </source>
</evidence>
<protein>
    <submittedName>
        <fullName evidence="7">Vacuolar protein sorting-associated protein 35B</fullName>
    </submittedName>
</protein>
<evidence type="ECO:0000256" key="2">
    <source>
        <dbReference type="ARBA" id="ARBA00006536"/>
    </source>
</evidence>
<reference evidence="7" key="2">
    <citation type="submission" date="2024-02" db="EMBL/GenBank/DDBJ databases">
        <authorList>
            <person name="Li M.-H."/>
            <person name="Liu K.-W."/>
            <person name="Li Z."/>
            <person name="Lu H.-C."/>
            <person name="Ye Q.-L."/>
            <person name="Zhang D."/>
            <person name="Wang J.-Y."/>
            <person name="Li Y.-F."/>
            <person name="Zhong Z.-M."/>
            <person name="Liu X."/>
            <person name="Yu X."/>
            <person name="Liu D.-K."/>
            <person name="Tu X.-D."/>
            <person name="Liu B."/>
            <person name="Hao Y."/>
            <person name="Liao X.-Y."/>
            <person name="Jiang Y.-T."/>
            <person name="Sun W.-H."/>
            <person name="Chen J."/>
            <person name="Ai Y."/>
            <person name="Zhai J.-W."/>
            <person name="Wu S.-S."/>
            <person name="Zhou Z."/>
            <person name="Hsiao Y.-Y."/>
            <person name="Wu W.-L."/>
            <person name="Chen Y.-Y."/>
            <person name="Lin Y.-F."/>
            <person name="Hsu J.-L."/>
            <person name="Li C.-Y."/>
            <person name="Wang Z.-W."/>
            <person name="Zhao X."/>
            <person name="Zhong W.-Y."/>
            <person name="Ma X.-K."/>
            <person name="Ma L."/>
            <person name="Huang J."/>
            <person name="Chen G.-Z."/>
            <person name="Huang M.-Z."/>
            <person name="Huang L."/>
            <person name="Peng D.-H."/>
            <person name="Luo Y.-B."/>
            <person name="Zou S.-Q."/>
            <person name="Chen S.-P."/>
            <person name="Lan S."/>
            <person name="Tsai W.-C."/>
            <person name="Van De Peer Y."/>
            <person name="Liu Z.-J."/>
        </authorList>
    </citation>
    <scope>NUCLEOTIDE SEQUENCE</scope>
    <source>
        <strain evidence="7">Lor287</strain>
        <tissue evidence="7">Leaf</tissue>
    </source>
</reference>
<dbReference type="GO" id="GO:0006886">
    <property type="term" value="P:intracellular protein transport"/>
    <property type="evidence" value="ECO:0007669"/>
    <property type="project" value="TreeGrafter"/>
</dbReference>
<comment type="subcellular location">
    <subcellularLocation>
        <location evidence="1">Membrane</location>
        <topology evidence="1">Peripheral membrane protein</topology>
    </subcellularLocation>
</comment>
<evidence type="ECO:0000313" key="8">
    <source>
        <dbReference type="Proteomes" id="UP001418222"/>
    </source>
</evidence>
<dbReference type="GO" id="GO:0042147">
    <property type="term" value="P:retrograde transport, endosome to Golgi"/>
    <property type="evidence" value="ECO:0007669"/>
    <property type="project" value="InterPro"/>
</dbReference>
<reference evidence="7 8" key="1">
    <citation type="journal article" date="2022" name="Nat. Plants">
        <title>Genomes of leafy and leafless Platanthera orchids illuminate the evolution of mycoheterotrophy.</title>
        <authorList>
            <person name="Li M.H."/>
            <person name="Liu K.W."/>
            <person name="Li Z."/>
            <person name="Lu H.C."/>
            <person name="Ye Q.L."/>
            <person name="Zhang D."/>
            <person name="Wang J.Y."/>
            <person name="Li Y.F."/>
            <person name="Zhong Z.M."/>
            <person name="Liu X."/>
            <person name="Yu X."/>
            <person name="Liu D.K."/>
            <person name="Tu X.D."/>
            <person name="Liu B."/>
            <person name="Hao Y."/>
            <person name="Liao X.Y."/>
            <person name="Jiang Y.T."/>
            <person name="Sun W.H."/>
            <person name="Chen J."/>
            <person name="Chen Y.Q."/>
            <person name="Ai Y."/>
            <person name="Zhai J.W."/>
            <person name="Wu S.S."/>
            <person name="Zhou Z."/>
            <person name="Hsiao Y.Y."/>
            <person name="Wu W.L."/>
            <person name="Chen Y.Y."/>
            <person name="Lin Y.F."/>
            <person name="Hsu J.L."/>
            <person name="Li C.Y."/>
            <person name="Wang Z.W."/>
            <person name="Zhao X."/>
            <person name="Zhong W.Y."/>
            <person name="Ma X.K."/>
            <person name="Ma L."/>
            <person name="Huang J."/>
            <person name="Chen G.Z."/>
            <person name="Huang M.Z."/>
            <person name="Huang L."/>
            <person name="Peng D.H."/>
            <person name="Luo Y.B."/>
            <person name="Zou S.Q."/>
            <person name="Chen S.P."/>
            <person name="Lan S."/>
            <person name="Tsai W.C."/>
            <person name="Van de Peer Y."/>
            <person name="Liu Z.J."/>
        </authorList>
    </citation>
    <scope>NUCLEOTIDE SEQUENCE [LARGE SCALE GENOMIC DNA]</scope>
    <source>
        <strain evidence="7">Lor287</strain>
    </source>
</reference>
<dbReference type="PANTHER" id="PTHR11099:SF0">
    <property type="entry name" value="VACUOLAR PROTEIN SORTING-ASSOCIATED PROTEIN 35"/>
    <property type="match status" value="1"/>
</dbReference>
<comment type="caution">
    <text evidence="7">The sequence shown here is derived from an EMBL/GenBank/DDBJ whole genome shotgun (WGS) entry which is preliminary data.</text>
</comment>
<dbReference type="Proteomes" id="UP001418222">
    <property type="component" value="Unassembled WGS sequence"/>
</dbReference>
<dbReference type="GO" id="GO:0005829">
    <property type="term" value="C:cytosol"/>
    <property type="evidence" value="ECO:0007669"/>
    <property type="project" value="GOC"/>
</dbReference>